<evidence type="ECO:0000313" key="3">
    <source>
        <dbReference type="Proteomes" id="UP000708148"/>
    </source>
</evidence>
<dbReference type="InterPro" id="IPR027417">
    <property type="entry name" value="P-loop_NTPase"/>
</dbReference>
<proteinExistence type="predicted"/>
<dbReference type="Proteomes" id="UP000708148">
    <property type="component" value="Unassembled WGS sequence"/>
</dbReference>
<protein>
    <recommendedName>
        <fullName evidence="4">Helicase C-terminal domain-containing protein</fullName>
    </recommendedName>
</protein>
<evidence type="ECO:0000256" key="1">
    <source>
        <dbReference type="SAM" id="MobiDB-lite"/>
    </source>
</evidence>
<dbReference type="GO" id="GO:0031508">
    <property type="term" value="P:pericentric heterochromatin formation"/>
    <property type="evidence" value="ECO:0007669"/>
    <property type="project" value="TreeGrafter"/>
</dbReference>
<dbReference type="SUPFAM" id="SSF52540">
    <property type="entry name" value="P-loop containing nucleoside triphosphate hydrolases"/>
    <property type="match status" value="1"/>
</dbReference>
<dbReference type="GO" id="GO:0006346">
    <property type="term" value="P:DNA methylation-dependent constitutive heterochromatin formation"/>
    <property type="evidence" value="ECO:0007669"/>
    <property type="project" value="TreeGrafter"/>
</dbReference>
<dbReference type="GO" id="GO:0003682">
    <property type="term" value="F:chromatin binding"/>
    <property type="evidence" value="ECO:0007669"/>
    <property type="project" value="TreeGrafter"/>
</dbReference>
<sequence>MYTSATTICPSSPRCKEHRKIWMGRKAKYNKERRDEIGAAKSRSCEKSLMWGVKNSCTRGVTLIGCHSIHCCHSLCVQAMDRCHRIGQSKPVLVLRLATSHSVEGKMLRRASNKMALTRLVIKKGAFRGDKEAKSARSSLASDELLQLLKADISLDDVPQSGEVSDDIMDQLLDRTDDVTHARIPAAGVGYEIVQQQGCTDVLSTVTRDEPYKQVDEPYEHVVQATPPRKRWRSPRRRVLSPRRDNGVGDIGNGQSVSPGRMGTRSQGFGRRGLGSGALVGSSSCRVR</sequence>
<organism evidence="2 3">
    <name type="scientific">Ostreobium quekettii</name>
    <dbReference type="NCBI Taxonomy" id="121088"/>
    <lineage>
        <taxon>Eukaryota</taxon>
        <taxon>Viridiplantae</taxon>
        <taxon>Chlorophyta</taxon>
        <taxon>core chlorophytes</taxon>
        <taxon>Ulvophyceae</taxon>
        <taxon>TCBD clade</taxon>
        <taxon>Bryopsidales</taxon>
        <taxon>Ostreobineae</taxon>
        <taxon>Ostreobiaceae</taxon>
        <taxon>Ostreobium</taxon>
    </lineage>
</organism>
<dbReference type="GO" id="GO:0005721">
    <property type="term" value="C:pericentric heterochromatin"/>
    <property type="evidence" value="ECO:0007669"/>
    <property type="project" value="TreeGrafter"/>
</dbReference>
<feature type="compositionally biased region" description="Basic residues" evidence="1">
    <location>
        <begin position="228"/>
        <end position="241"/>
    </location>
</feature>
<gene>
    <name evidence="2" type="ORF">OSTQU699_LOCUS10346</name>
</gene>
<dbReference type="PANTHER" id="PTHR47161">
    <property type="entry name" value="LYMPHOID-SPECIFIC HELICASE"/>
    <property type="match status" value="1"/>
</dbReference>
<name>A0A8S1JFX6_9CHLO</name>
<feature type="region of interest" description="Disordered" evidence="1">
    <location>
        <begin position="227"/>
        <end position="275"/>
    </location>
</feature>
<dbReference type="AlphaFoldDB" id="A0A8S1JFX6"/>
<dbReference type="EMBL" id="CAJHUC010002996">
    <property type="protein sequence ID" value="CAD7704991.1"/>
    <property type="molecule type" value="Genomic_DNA"/>
</dbReference>
<comment type="caution">
    <text evidence="2">The sequence shown here is derived from an EMBL/GenBank/DDBJ whole genome shotgun (WGS) entry which is preliminary data.</text>
</comment>
<reference evidence="2" key="1">
    <citation type="submission" date="2020-12" db="EMBL/GenBank/DDBJ databases">
        <authorList>
            <person name="Iha C."/>
        </authorList>
    </citation>
    <scope>NUCLEOTIDE SEQUENCE</scope>
</reference>
<dbReference type="Gene3D" id="3.40.50.300">
    <property type="entry name" value="P-loop containing nucleotide triphosphate hydrolases"/>
    <property type="match status" value="1"/>
</dbReference>
<keyword evidence="3" id="KW-1185">Reference proteome</keyword>
<dbReference type="GO" id="GO:0044027">
    <property type="term" value="P:negative regulation of gene expression via chromosomal CpG island methylation"/>
    <property type="evidence" value="ECO:0007669"/>
    <property type="project" value="TreeGrafter"/>
</dbReference>
<accession>A0A8S1JFX6</accession>
<dbReference type="PANTHER" id="PTHR47161:SF1">
    <property type="entry name" value="LYMPHOID-SPECIFIC HELICASE"/>
    <property type="match status" value="1"/>
</dbReference>
<evidence type="ECO:0008006" key="4">
    <source>
        <dbReference type="Google" id="ProtNLM"/>
    </source>
</evidence>
<evidence type="ECO:0000313" key="2">
    <source>
        <dbReference type="EMBL" id="CAD7704991.1"/>
    </source>
</evidence>
<dbReference type="GO" id="GO:0005634">
    <property type="term" value="C:nucleus"/>
    <property type="evidence" value="ECO:0007669"/>
    <property type="project" value="TreeGrafter"/>
</dbReference>
<dbReference type="OrthoDB" id="1719184at2759"/>